<accession>A0ABX7BZY9</accession>
<sequence>MRRSRIPSSLLAAMLVLATASGASSAPPAFADGEPRYACGKRCPDTKLVCVRDRQPDAPAGLTAQDIAARLPLGQIDYWFMIGAMADRPEGGIVDGVRVDGPTVVSFGGADWVWAEYDLPAARGVDFQGSLVMWPEDDQMAILRCSFVAEASTRALVEELARSARR</sequence>
<feature type="chain" id="PRO_5045186928" evidence="1">
    <location>
        <begin position="26"/>
        <end position="166"/>
    </location>
</feature>
<dbReference type="RefSeq" id="WP_201661965.1">
    <property type="nucleotide sequence ID" value="NZ_CP068047.1"/>
</dbReference>
<name>A0ABX7BZY9_9HYPH</name>
<keyword evidence="1" id="KW-0732">Signal</keyword>
<dbReference type="Proteomes" id="UP000595460">
    <property type="component" value="Chromosome"/>
</dbReference>
<keyword evidence="3" id="KW-1185">Reference proteome</keyword>
<proteinExistence type="predicted"/>
<feature type="signal peptide" evidence="1">
    <location>
        <begin position="1"/>
        <end position="25"/>
    </location>
</feature>
<organism evidence="2 3">
    <name type="scientific">Devosia oryziradicis</name>
    <dbReference type="NCBI Taxonomy" id="2801335"/>
    <lineage>
        <taxon>Bacteria</taxon>
        <taxon>Pseudomonadati</taxon>
        <taxon>Pseudomonadota</taxon>
        <taxon>Alphaproteobacteria</taxon>
        <taxon>Hyphomicrobiales</taxon>
        <taxon>Devosiaceae</taxon>
        <taxon>Devosia</taxon>
    </lineage>
</organism>
<reference evidence="2 3" key="1">
    <citation type="submission" date="2021-01" db="EMBL/GenBank/DDBJ databases">
        <title>Genome seq and assembly of Devosia sp. G19.</title>
        <authorList>
            <person name="Chhetri G."/>
        </authorList>
    </citation>
    <scope>NUCLEOTIDE SEQUENCE [LARGE SCALE GENOMIC DNA]</scope>
    <source>
        <strain evidence="2 3">G19</strain>
    </source>
</reference>
<gene>
    <name evidence="2" type="ORF">JI749_07950</name>
</gene>
<evidence type="ECO:0000313" key="3">
    <source>
        <dbReference type="Proteomes" id="UP000595460"/>
    </source>
</evidence>
<dbReference type="EMBL" id="CP068047">
    <property type="protein sequence ID" value="QQR37530.1"/>
    <property type="molecule type" value="Genomic_DNA"/>
</dbReference>
<evidence type="ECO:0000256" key="1">
    <source>
        <dbReference type="SAM" id="SignalP"/>
    </source>
</evidence>
<protein>
    <submittedName>
        <fullName evidence="2">Uncharacterized protein</fullName>
    </submittedName>
</protein>
<evidence type="ECO:0000313" key="2">
    <source>
        <dbReference type="EMBL" id="QQR37530.1"/>
    </source>
</evidence>